<reference evidence="11 13" key="1">
    <citation type="submission" date="2016-11" db="EMBL/GenBank/DDBJ databases">
        <authorList>
            <person name="Jaros S."/>
            <person name="Januszkiewicz K."/>
            <person name="Wedrychowicz H."/>
        </authorList>
    </citation>
    <scope>NUCLEOTIDE SEQUENCE [LARGE SCALE GENOMIC DNA]</scope>
    <source>
        <strain evidence="11 13">DSM 784</strain>
    </source>
</reference>
<evidence type="ECO:0000313" key="12">
    <source>
        <dbReference type="EMBL" id="WQG89305.1"/>
    </source>
</evidence>
<evidence type="ECO:0000259" key="9">
    <source>
        <dbReference type="Pfam" id="PF07715"/>
    </source>
</evidence>
<evidence type="ECO:0000256" key="6">
    <source>
        <dbReference type="ARBA" id="ARBA00023136"/>
    </source>
</evidence>
<evidence type="ECO:0000313" key="14">
    <source>
        <dbReference type="Proteomes" id="UP001326715"/>
    </source>
</evidence>
<dbReference type="Gene3D" id="2.170.130.10">
    <property type="entry name" value="TonB-dependent receptor, plug domain"/>
    <property type="match status" value="1"/>
</dbReference>
<dbReference type="PANTHER" id="PTHR30069:SF29">
    <property type="entry name" value="HEMOGLOBIN AND HEMOGLOBIN-HAPTOGLOBIN-BINDING PROTEIN 1-RELATED"/>
    <property type="match status" value="1"/>
</dbReference>
<evidence type="ECO:0000256" key="1">
    <source>
        <dbReference type="ARBA" id="ARBA00004571"/>
    </source>
</evidence>
<dbReference type="GO" id="GO:0009279">
    <property type="term" value="C:cell outer membrane"/>
    <property type="evidence" value="ECO:0007669"/>
    <property type="project" value="UniProtKB-SubCell"/>
</dbReference>
<sequence length="795" mass="90771">MQKTLSLLLLLISFRMYAQQSGAVTGKVLDTKTQAPVPYASIGLRDTSMKVISGVITNEKGDFEINEIPAGHYKLQVQYVGYRLFEKDIMITPEKAKQHLGNLLLERNITDLNEHVVTGEKSQVMLQLDKKVFLVGKDILSQSGSAIDILDNIPSVTVDAKGVVSIRGNSNVNVLVNGKRSGLTLNNALEQIPADNIEKIELITTPSAQYDAEGSAGIINIVLKKSKDSGFTGQVRVVGGHPNDERVNVNLNYRTGKLNLFSNIGYLYADYIGYYTSSQSVTDTGVTTLLNMVQHEKRHDDGKVFYLGGDYFINDKNSVTLAFFRNETRDSDKDRLDYSYGDANSTDLKDSTLARSGTSKENRNYNQLEFNYTHHFEKKDRKLTLDMQYDFWNSDKDWHLDTKKTYPVEKDLSPLRTSSDGSSKDFLIQSDFANPIGEKSKLDLGVKLENRSVVSDYRAETLVADQWLIYEGINNVLDYDERIGSAYAQFQSKAGKFSYMAGLRAEFTHIEISDHDNTYNNRKDYNKLFPSLGVSYLLKESTTLQLNFSRRISRPSLQLLYPFVELTNFNSQYIGNPEMDPAYSNVVQLNLLQHWSKITFHPSIYFQQTKDFIFFYTSRNDNASFITMPVNLDKETRYGVELSGTYDPLKWLQFTAEYNLYGFEQRGEYNRLNFDYSNVSWNTRIGTRVKMIYGFTFQGRYNLVSPQNNAQSHTKSFYYVDLGLSKSFLKDKCVVVFDATNVLNTRKTRVTVKGDNFVFNRVINSNAARYRLSVVYRFNQNSNQSERKEKATNRN</sequence>
<accession>A0A1K1QNU2</accession>
<keyword evidence="5 8" id="KW-0732">Signal</keyword>
<dbReference type="EMBL" id="CP140154">
    <property type="protein sequence ID" value="WQG89305.1"/>
    <property type="molecule type" value="Genomic_DNA"/>
</dbReference>
<keyword evidence="7" id="KW-0998">Cell outer membrane</keyword>
<dbReference type="AlphaFoldDB" id="A0A1K1QNU2"/>
<keyword evidence="3" id="KW-1134">Transmembrane beta strand</keyword>
<keyword evidence="2" id="KW-0813">Transport</keyword>
<evidence type="ECO:0000256" key="7">
    <source>
        <dbReference type="ARBA" id="ARBA00023237"/>
    </source>
</evidence>
<dbReference type="SUPFAM" id="SSF49464">
    <property type="entry name" value="Carboxypeptidase regulatory domain-like"/>
    <property type="match status" value="1"/>
</dbReference>
<evidence type="ECO:0000256" key="3">
    <source>
        <dbReference type="ARBA" id="ARBA00022452"/>
    </source>
</evidence>
<dbReference type="RefSeq" id="WP_072361464.1">
    <property type="nucleotide sequence ID" value="NZ_CP139972.1"/>
</dbReference>
<feature type="signal peptide" evidence="8">
    <location>
        <begin position="1"/>
        <end position="18"/>
    </location>
</feature>
<dbReference type="Gene3D" id="2.40.170.20">
    <property type="entry name" value="TonB-dependent receptor, beta-barrel domain"/>
    <property type="match status" value="1"/>
</dbReference>
<reference evidence="12 14" key="2">
    <citation type="submission" date="2023-11" db="EMBL/GenBank/DDBJ databases">
        <title>MicrobeMod: A computational toolkit for identifying prokaryotic methylation and restriction-modification with nanopore sequencing.</title>
        <authorList>
            <person name="Crits-Christoph A."/>
            <person name="Kang S.C."/>
            <person name="Lee H."/>
            <person name="Ostrov N."/>
        </authorList>
    </citation>
    <scope>NUCLEOTIDE SEQUENCE [LARGE SCALE GENOMIC DNA]</scope>
    <source>
        <strain evidence="12 14">ATCC 23090</strain>
    </source>
</reference>
<comment type="subcellular location">
    <subcellularLocation>
        <location evidence="1">Cell outer membrane</location>
        <topology evidence="1">Multi-pass membrane protein</topology>
    </subcellularLocation>
</comment>
<dbReference type="Gene3D" id="2.60.40.1120">
    <property type="entry name" value="Carboxypeptidase-like, regulatory domain"/>
    <property type="match status" value="1"/>
</dbReference>
<feature type="domain" description="Outer membrane protein beta-barrel" evidence="10">
    <location>
        <begin position="374"/>
        <end position="776"/>
    </location>
</feature>
<feature type="chain" id="PRO_5012814713" evidence="8">
    <location>
        <begin position="19"/>
        <end position="795"/>
    </location>
</feature>
<organism evidence="11 13">
    <name type="scientific">Chitinophaga sancti</name>
    <dbReference type="NCBI Taxonomy" id="1004"/>
    <lineage>
        <taxon>Bacteria</taxon>
        <taxon>Pseudomonadati</taxon>
        <taxon>Bacteroidota</taxon>
        <taxon>Chitinophagia</taxon>
        <taxon>Chitinophagales</taxon>
        <taxon>Chitinophagaceae</taxon>
        <taxon>Chitinophaga</taxon>
    </lineage>
</organism>
<evidence type="ECO:0000313" key="13">
    <source>
        <dbReference type="Proteomes" id="UP000183788"/>
    </source>
</evidence>
<dbReference type="InterPro" id="IPR039426">
    <property type="entry name" value="TonB-dep_rcpt-like"/>
</dbReference>
<dbReference type="InterPro" id="IPR041700">
    <property type="entry name" value="OMP_b-brl_3"/>
</dbReference>
<dbReference type="InterPro" id="IPR012910">
    <property type="entry name" value="Plug_dom"/>
</dbReference>
<dbReference type="Pfam" id="PF14905">
    <property type="entry name" value="OMP_b-brl_3"/>
    <property type="match status" value="1"/>
</dbReference>
<keyword evidence="6" id="KW-0472">Membrane</keyword>
<dbReference type="Proteomes" id="UP000183788">
    <property type="component" value="Unassembled WGS sequence"/>
</dbReference>
<dbReference type="PANTHER" id="PTHR30069">
    <property type="entry name" value="TONB-DEPENDENT OUTER MEMBRANE RECEPTOR"/>
    <property type="match status" value="1"/>
</dbReference>
<keyword evidence="14" id="KW-1185">Reference proteome</keyword>
<protein>
    <submittedName>
        <fullName evidence="11">Outer membrane receptor proteins, mostly Fe transport</fullName>
    </submittedName>
    <submittedName>
        <fullName evidence="12">TonB-dependent receptor</fullName>
    </submittedName>
</protein>
<dbReference type="EMBL" id="FPIZ01000008">
    <property type="protein sequence ID" value="SFW61429.1"/>
    <property type="molecule type" value="Genomic_DNA"/>
</dbReference>
<dbReference type="OrthoDB" id="905812at2"/>
<dbReference type="InterPro" id="IPR037066">
    <property type="entry name" value="Plug_dom_sf"/>
</dbReference>
<proteinExistence type="predicted"/>
<dbReference type="Proteomes" id="UP001326715">
    <property type="component" value="Chromosome"/>
</dbReference>
<dbReference type="STRING" id="1004.SAMN05661012_02964"/>
<evidence type="ECO:0000313" key="11">
    <source>
        <dbReference type="EMBL" id="SFW61429.1"/>
    </source>
</evidence>
<dbReference type="InterPro" id="IPR008969">
    <property type="entry name" value="CarboxyPept-like_regulatory"/>
</dbReference>
<evidence type="ECO:0000256" key="2">
    <source>
        <dbReference type="ARBA" id="ARBA00022448"/>
    </source>
</evidence>
<feature type="domain" description="TonB-dependent receptor plug" evidence="9">
    <location>
        <begin position="142"/>
        <end position="218"/>
    </location>
</feature>
<evidence type="ECO:0000256" key="4">
    <source>
        <dbReference type="ARBA" id="ARBA00022692"/>
    </source>
</evidence>
<name>A0A1K1QNU2_9BACT</name>
<dbReference type="InterPro" id="IPR036942">
    <property type="entry name" value="Beta-barrel_TonB_sf"/>
</dbReference>
<keyword evidence="4" id="KW-0812">Transmembrane</keyword>
<dbReference type="GO" id="GO:0044718">
    <property type="term" value="P:siderophore transmembrane transport"/>
    <property type="evidence" value="ECO:0007669"/>
    <property type="project" value="TreeGrafter"/>
</dbReference>
<dbReference type="GO" id="GO:0015344">
    <property type="term" value="F:siderophore uptake transmembrane transporter activity"/>
    <property type="evidence" value="ECO:0007669"/>
    <property type="project" value="TreeGrafter"/>
</dbReference>
<dbReference type="SUPFAM" id="SSF56935">
    <property type="entry name" value="Porins"/>
    <property type="match status" value="1"/>
</dbReference>
<gene>
    <name evidence="11" type="ORF">SAMN05661012_02964</name>
    <name evidence="12" type="ORF">SR876_30710</name>
</gene>
<evidence type="ECO:0000256" key="5">
    <source>
        <dbReference type="ARBA" id="ARBA00022729"/>
    </source>
</evidence>
<keyword evidence="11" id="KW-0675">Receptor</keyword>
<evidence type="ECO:0000259" key="10">
    <source>
        <dbReference type="Pfam" id="PF14905"/>
    </source>
</evidence>
<dbReference type="Pfam" id="PF13715">
    <property type="entry name" value="CarbopepD_reg_2"/>
    <property type="match status" value="1"/>
</dbReference>
<dbReference type="Pfam" id="PF07715">
    <property type="entry name" value="Plug"/>
    <property type="match status" value="1"/>
</dbReference>
<evidence type="ECO:0000256" key="8">
    <source>
        <dbReference type="SAM" id="SignalP"/>
    </source>
</evidence>